<keyword evidence="6" id="KW-1185">Reference proteome</keyword>
<gene>
    <name evidence="5" type="ORF">TWF718_007997</name>
</gene>
<dbReference type="PANTHER" id="PTHR14150">
    <property type="entry name" value="U3 SMALL NUCLEOLAR RNA-ASSOCIATED PROTEIN 14"/>
    <property type="match status" value="1"/>
</dbReference>
<name>A0AAN8RMM6_9PEZI</name>
<keyword evidence="2" id="KW-0597">Phosphoprotein</keyword>
<accession>A0AAN8RMM6</accession>
<protein>
    <submittedName>
        <fullName evidence="5">Uncharacterized protein</fullName>
    </submittedName>
</protein>
<dbReference type="Proteomes" id="UP001313282">
    <property type="component" value="Unassembled WGS sequence"/>
</dbReference>
<evidence type="ECO:0000256" key="2">
    <source>
        <dbReference type="ARBA" id="ARBA00022553"/>
    </source>
</evidence>
<evidence type="ECO:0000256" key="1">
    <source>
        <dbReference type="ARBA" id="ARBA00004604"/>
    </source>
</evidence>
<dbReference type="AlphaFoldDB" id="A0AAN8RMM6"/>
<comment type="caution">
    <text evidence="5">The sequence shown here is derived from an EMBL/GenBank/DDBJ whole genome shotgun (WGS) entry which is preliminary data.</text>
</comment>
<sequence length="607" mass="65953">MPAIKTTEPHEPKRHGTAATVLMDGVNTFSQAASSQRKRKRGVSNLPRSGDESISARLDVKDLDIIAGSSRLRSSLKALVDDVDAEVPSVSRHQKLSAPTPHAAQVRLDRQEAYSTTKQTLNKWTDTVKSVRSADQLVFPLEGKAGGTLSHGNHHSSHQSGQPDSRPSTKLENRISLTLSLAVQGPEKDKTTLGSAESKSKNKHTKARTAHLRMERELLLRKEAKAKRLKKIKSKSYRRILRKTQRKTAEDLLPPGNTNADEMEVLGEGGDYCQSDSSQPEAEQDHGVICPPSVDKVALSELPSGTIPGQRLFAMKFMEEAEKRNAVKDKPLEGSECQEFPQGRRIFHDGLPVDSTGSVKSVSIAKKKSAISEKVKIDSPTNLKSSRAEEATNPWLCPQSTNGNSGLEAVASVTLVPQRDEKRTSISVLGDRDATIATLATFPTSGSILPSLAPQTPDEALFDTARGDQPGLLARAFAGDNILPEIQGQQPKQSSPQGHGALGLQGWGTWDVSLGSASRSRKQKKASGRKSEYNGTRIEKVVLNQQICKKGSKYLATTLPYPFETGDQYERSLRFPIGQEWSTKQTHQALTAPKVIVKGGTVIAPLS</sequence>
<reference evidence="5 6" key="1">
    <citation type="submission" date="2019-10" db="EMBL/GenBank/DDBJ databases">
        <authorList>
            <person name="Palmer J.M."/>
        </authorList>
    </citation>
    <scope>NUCLEOTIDE SEQUENCE [LARGE SCALE GENOMIC DNA]</scope>
    <source>
        <strain evidence="5 6">TWF718</strain>
    </source>
</reference>
<dbReference type="InterPro" id="IPR006709">
    <property type="entry name" value="SSU_processome_Utp14"/>
</dbReference>
<proteinExistence type="predicted"/>
<dbReference type="EMBL" id="JAVHNR010000005">
    <property type="protein sequence ID" value="KAK6342599.1"/>
    <property type="molecule type" value="Genomic_DNA"/>
</dbReference>
<evidence type="ECO:0000313" key="6">
    <source>
        <dbReference type="Proteomes" id="UP001313282"/>
    </source>
</evidence>
<dbReference type="GO" id="GO:0006364">
    <property type="term" value="P:rRNA processing"/>
    <property type="evidence" value="ECO:0007669"/>
    <property type="project" value="InterPro"/>
</dbReference>
<comment type="subcellular location">
    <subcellularLocation>
        <location evidence="1">Nucleus</location>
        <location evidence="1">Nucleolus</location>
    </subcellularLocation>
</comment>
<dbReference type="Pfam" id="PF04615">
    <property type="entry name" value="Utp14"/>
    <property type="match status" value="2"/>
</dbReference>
<evidence type="ECO:0000256" key="3">
    <source>
        <dbReference type="ARBA" id="ARBA00023242"/>
    </source>
</evidence>
<dbReference type="PANTHER" id="PTHR14150:SF12">
    <property type="entry name" value="U3 SMALL NUCLEOLAR RNA-ASSOCIATED PROTEIN 14 HOMOLOG A"/>
    <property type="match status" value="1"/>
</dbReference>
<evidence type="ECO:0000313" key="5">
    <source>
        <dbReference type="EMBL" id="KAK6342599.1"/>
    </source>
</evidence>
<feature type="region of interest" description="Disordered" evidence="4">
    <location>
        <begin position="30"/>
        <end position="52"/>
    </location>
</feature>
<organism evidence="5 6">
    <name type="scientific">Orbilia javanica</name>
    <dbReference type="NCBI Taxonomy" id="47235"/>
    <lineage>
        <taxon>Eukaryota</taxon>
        <taxon>Fungi</taxon>
        <taxon>Dikarya</taxon>
        <taxon>Ascomycota</taxon>
        <taxon>Pezizomycotina</taxon>
        <taxon>Orbiliomycetes</taxon>
        <taxon>Orbiliales</taxon>
        <taxon>Orbiliaceae</taxon>
        <taxon>Orbilia</taxon>
    </lineage>
</organism>
<keyword evidence="3" id="KW-0539">Nucleus</keyword>
<dbReference type="GO" id="GO:0032040">
    <property type="term" value="C:small-subunit processome"/>
    <property type="evidence" value="ECO:0007669"/>
    <property type="project" value="InterPro"/>
</dbReference>
<feature type="region of interest" description="Disordered" evidence="4">
    <location>
        <begin position="143"/>
        <end position="209"/>
    </location>
</feature>
<evidence type="ECO:0000256" key="4">
    <source>
        <dbReference type="SAM" id="MobiDB-lite"/>
    </source>
</evidence>